<keyword evidence="1" id="KW-0493">Microtubule</keyword>
<dbReference type="GO" id="GO:0005874">
    <property type="term" value="C:microtubule"/>
    <property type="evidence" value="ECO:0007669"/>
    <property type="project" value="UniProtKB-KW"/>
</dbReference>
<evidence type="ECO:0000313" key="4">
    <source>
        <dbReference type="Proteomes" id="UP000054498"/>
    </source>
</evidence>
<organism evidence="3 4">
    <name type="scientific">Monoraphidium neglectum</name>
    <dbReference type="NCBI Taxonomy" id="145388"/>
    <lineage>
        <taxon>Eukaryota</taxon>
        <taxon>Viridiplantae</taxon>
        <taxon>Chlorophyta</taxon>
        <taxon>core chlorophytes</taxon>
        <taxon>Chlorophyceae</taxon>
        <taxon>CS clade</taxon>
        <taxon>Sphaeropleales</taxon>
        <taxon>Selenastraceae</taxon>
        <taxon>Monoraphidium</taxon>
    </lineage>
</organism>
<feature type="domain" description="Gamma tubulin complex component protein N-terminal" evidence="2">
    <location>
        <begin position="37"/>
        <end position="127"/>
    </location>
</feature>
<evidence type="ECO:0000259" key="2">
    <source>
        <dbReference type="Pfam" id="PF17681"/>
    </source>
</evidence>
<dbReference type="Proteomes" id="UP000054498">
    <property type="component" value="Unassembled WGS sequence"/>
</dbReference>
<evidence type="ECO:0000256" key="1">
    <source>
        <dbReference type="ARBA" id="ARBA00022701"/>
    </source>
</evidence>
<dbReference type="EMBL" id="KK102574">
    <property type="protein sequence ID" value="KIY97433.1"/>
    <property type="molecule type" value="Genomic_DNA"/>
</dbReference>
<dbReference type="KEGG" id="mng:MNEG_10531"/>
<keyword evidence="4" id="KW-1185">Reference proteome</keyword>
<dbReference type="STRING" id="145388.A0A0D2KP56"/>
<dbReference type="AlphaFoldDB" id="A0A0D2KP56"/>
<dbReference type="OrthoDB" id="78652at2759"/>
<evidence type="ECO:0000313" key="3">
    <source>
        <dbReference type="EMBL" id="KIY97433.1"/>
    </source>
</evidence>
<dbReference type="Pfam" id="PF17681">
    <property type="entry name" value="GCP_N_terminal"/>
    <property type="match status" value="1"/>
</dbReference>
<dbReference type="InterPro" id="IPR041470">
    <property type="entry name" value="GCP_N"/>
</dbReference>
<dbReference type="RefSeq" id="XP_013896453.1">
    <property type="nucleotide sequence ID" value="XM_014040999.1"/>
</dbReference>
<name>A0A0D2KP56_9CHLO</name>
<proteinExistence type="predicted"/>
<sequence length="135" mass="14759">MAGLATAARLKPPDAVFRLDSSPVGDQEGLFSYRNLLQELLMALLGYTGDVFVDAADDRGALQLQHPSVCTVRLAQDLPWIEPRDRQLLDRVVALGFHFKQLRLFVELDRGAAPRSAYRQALCAGLTGEPPGRGA</sequence>
<accession>A0A0D2KP56</accession>
<protein>
    <recommendedName>
        <fullName evidence="2">Gamma tubulin complex component protein N-terminal domain-containing protein</fullName>
    </recommendedName>
</protein>
<dbReference type="GeneID" id="25727703"/>
<gene>
    <name evidence="3" type="ORF">MNEG_10531</name>
</gene>
<reference evidence="3 4" key="1">
    <citation type="journal article" date="2013" name="BMC Genomics">
        <title>Reconstruction of the lipid metabolism for the microalga Monoraphidium neglectum from its genome sequence reveals characteristics suitable for biofuel production.</title>
        <authorList>
            <person name="Bogen C."/>
            <person name="Al-Dilaimi A."/>
            <person name="Albersmeier A."/>
            <person name="Wichmann J."/>
            <person name="Grundmann M."/>
            <person name="Rupp O."/>
            <person name="Lauersen K.J."/>
            <person name="Blifernez-Klassen O."/>
            <person name="Kalinowski J."/>
            <person name="Goesmann A."/>
            <person name="Mussgnug J.H."/>
            <person name="Kruse O."/>
        </authorList>
    </citation>
    <scope>NUCLEOTIDE SEQUENCE [LARGE SCALE GENOMIC DNA]</scope>
    <source>
        <strain evidence="3 4">SAG 48.87</strain>
    </source>
</reference>